<reference evidence="2 3" key="1">
    <citation type="submission" date="2015-08" db="EMBL/GenBank/DDBJ databases">
        <authorList>
            <person name="Babu N.S."/>
            <person name="Beckwith C.J."/>
            <person name="Beseler K.G."/>
            <person name="Brison A."/>
            <person name="Carone J.V."/>
            <person name="Caskin T.P."/>
            <person name="Diamond M."/>
            <person name="Durham M.E."/>
            <person name="Foxe J.M."/>
            <person name="Go M."/>
            <person name="Henderson B.A."/>
            <person name="Jones I.B."/>
            <person name="McGettigan J.A."/>
            <person name="Micheletti S.J."/>
            <person name="Nasrallah M.E."/>
            <person name="Ortiz D."/>
            <person name="Piller C.R."/>
            <person name="Privatt S.R."/>
            <person name="Schneider S.L."/>
            <person name="Sharp S."/>
            <person name="Smith T.C."/>
            <person name="Stanton J.D."/>
            <person name="Ullery H.E."/>
            <person name="Wilson R.J."/>
            <person name="Serrano M.G."/>
            <person name="Buck G."/>
            <person name="Lee V."/>
            <person name="Wang Y."/>
            <person name="Carvalho R."/>
            <person name="Voegtly L."/>
            <person name="Shi R."/>
            <person name="Duckworth R."/>
            <person name="Johnson A."/>
            <person name="Loviza R."/>
            <person name="Walstead R."/>
            <person name="Shah Z."/>
            <person name="Kiflezghi M."/>
            <person name="Wade K."/>
            <person name="Ball S.L."/>
            <person name="Bradley K.W."/>
            <person name="Asai D.J."/>
            <person name="Bowman C.A."/>
            <person name="Russell D.A."/>
            <person name="Pope W.H."/>
            <person name="Jacobs-Sera D."/>
            <person name="Hendrix R.W."/>
            <person name="Hatfull G.F."/>
        </authorList>
    </citation>
    <scope>NUCLEOTIDE SEQUENCE [LARGE SCALE GENOMIC DNA]</scope>
    <source>
        <strain evidence="2 3">DSM 27710</strain>
    </source>
</reference>
<protein>
    <recommendedName>
        <fullName evidence="4">Flagella basal body P-ring formation protein FlgA</fullName>
    </recommendedName>
</protein>
<keyword evidence="3" id="KW-1185">Reference proteome</keyword>
<dbReference type="Proteomes" id="UP000055590">
    <property type="component" value="Chromosome"/>
</dbReference>
<accession>A0A0K1PHL4</accession>
<dbReference type="KEGG" id="vin:AKJ08_3389"/>
<gene>
    <name evidence="2" type="ORF">AKJ08_3389</name>
</gene>
<dbReference type="RefSeq" id="WP_050727084.1">
    <property type="nucleotide sequence ID" value="NZ_CP012332.1"/>
</dbReference>
<organism evidence="2 3">
    <name type="scientific">Vulgatibacter incomptus</name>
    <dbReference type="NCBI Taxonomy" id="1391653"/>
    <lineage>
        <taxon>Bacteria</taxon>
        <taxon>Pseudomonadati</taxon>
        <taxon>Myxococcota</taxon>
        <taxon>Myxococcia</taxon>
        <taxon>Myxococcales</taxon>
        <taxon>Cystobacterineae</taxon>
        <taxon>Vulgatibacteraceae</taxon>
        <taxon>Vulgatibacter</taxon>
    </lineage>
</organism>
<evidence type="ECO:0000313" key="3">
    <source>
        <dbReference type="Proteomes" id="UP000055590"/>
    </source>
</evidence>
<sequence>MIALVAAVLASAATANSSPAPDAAISAVPEPVPSALQAALRAAVSNPAARLEIRSFRDRLPPGCRASRAEVPRPIETSGRQHVKLIGTTSEGFACEGWAFADVKLMAPAWITTRAVRAGEPLDGASREDLRELEPGRRILHELPPGARASRDLAAGVALEPGQIGGAIAPGEPLTVLLRRDGLTIETRGRAIACGPGRACAQLSSGKRLEGRLEGETLVMEDP</sequence>
<evidence type="ECO:0000313" key="2">
    <source>
        <dbReference type="EMBL" id="AKU93002.1"/>
    </source>
</evidence>
<dbReference type="AlphaFoldDB" id="A0A0K1PHL4"/>
<proteinExistence type="predicted"/>
<dbReference type="STRING" id="1391653.AKJ08_3389"/>
<evidence type="ECO:0008006" key="4">
    <source>
        <dbReference type="Google" id="ProtNLM"/>
    </source>
</evidence>
<dbReference type="OrthoDB" id="7619725at2"/>
<name>A0A0K1PHL4_9BACT</name>
<feature type="chain" id="PRO_5005465795" description="Flagella basal body P-ring formation protein FlgA" evidence="1">
    <location>
        <begin position="21"/>
        <end position="223"/>
    </location>
</feature>
<evidence type="ECO:0000256" key="1">
    <source>
        <dbReference type="SAM" id="SignalP"/>
    </source>
</evidence>
<keyword evidence="1" id="KW-0732">Signal</keyword>
<feature type="signal peptide" evidence="1">
    <location>
        <begin position="1"/>
        <end position="20"/>
    </location>
</feature>
<dbReference type="EMBL" id="CP012332">
    <property type="protein sequence ID" value="AKU93002.1"/>
    <property type="molecule type" value="Genomic_DNA"/>
</dbReference>